<dbReference type="InterPro" id="IPR014755">
    <property type="entry name" value="Cu-Rt/internalin_Ig-like"/>
</dbReference>
<keyword evidence="6" id="KW-0812">Transmembrane</keyword>
<dbReference type="PANTHER" id="PTHR34820:SF4">
    <property type="entry name" value="INNER MEMBRANE PROTEIN YEBZ"/>
    <property type="match status" value="1"/>
</dbReference>
<evidence type="ECO:0000256" key="4">
    <source>
        <dbReference type="ARBA" id="ARBA00023008"/>
    </source>
</evidence>
<keyword evidence="4" id="KW-0186">Copper</keyword>
<feature type="region of interest" description="Disordered" evidence="5">
    <location>
        <begin position="125"/>
        <end position="167"/>
    </location>
</feature>
<dbReference type="Pfam" id="PF04234">
    <property type="entry name" value="CopC"/>
    <property type="match status" value="1"/>
</dbReference>
<accession>A0ABX9ZFR5</accession>
<keyword evidence="6" id="KW-1133">Transmembrane helix</keyword>
<evidence type="ECO:0000256" key="2">
    <source>
        <dbReference type="ARBA" id="ARBA00022723"/>
    </source>
</evidence>
<feature type="compositionally biased region" description="Basic and acidic residues" evidence="5">
    <location>
        <begin position="151"/>
        <end position="164"/>
    </location>
</feature>
<dbReference type="PANTHER" id="PTHR34820">
    <property type="entry name" value="INNER MEMBRANE PROTEIN YEBZ"/>
    <property type="match status" value="1"/>
</dbReference>
<keyword evidence="9" id="KW-1185">Reference proteome</keyword>
<evidence type="ECO:0000256" key="1">
    <source>
        <dbReference type="ARBA" id="ARBA00004196"/>
    </source>
</evidence>
<proteinExistence type="predicted"/>
<evidence type="ECO:0000313" key="9">
    <source>
        <dbReference type="Proteomes" id="UP000272481"/>
    </source>
</evidence>
<gene>
    <name evidence="8" type="ORF">EJA12_02240</name>
</gene>
<sequence length="197" mass="21604">MEWKEGRNMKKWIVTMLILLMWPATVMAHSHMETSVPENGATVIEPLEEVVLTFSAGIEEGSTLTLTGVEGKVEFTEFEIEDRKVRGTLAEPLPDGQWTLGWNVISEDGHPIEGEINFESAAGISAEEEVNEGSAEEEGTGADSPGGEEPMTEKDRGDQDHAQDQQEEGNNTLLTVGLIIVVLILLALIFMAVRKKK</sequence>
<feature type="transmembrane region" description="Helical" evidence="6">
    <location>
        <begin position="173"/>
        <end position="193"/>
    </location>
</feature>
<comment type="subcellular location">
    <subcellularLocation>
        <location evidence="1">Cell envelope</location>
    </subcellularLocation>
</comment>
<organism evidence="8 9">
    <name type="scientific">Bhargavaea beijingensis</name>
    <dbReference type="NCBI Taxonomy" id="426756"/>
    <lineage>
        <taxon>Bacteria</taxon>
        <taxon>Bacillati</taxon>
        <taxon>Bacillota</taxon>
        <taxon>Bacilli</taxon>
        <taxon>Bacillales</taxon>
        <taxon>Caryophanaceae</taxon>
        <taxon>Bhargavaea</taxon>
    </lineage>
</organism>
<dbReference type="InterPro" id="IPR007348">
    <property type="entry name" value="CopC_dom"/>
</dbReference>
<evidence type="ECO:0000256" key="6">
    <source>
        <dbReference type="SAM" id="Phobius"/>
    </source>
</evidence>
<evidence type="ECO:0000256" key="5">
    <source>
        <dbReference type="SAM" id="MobiDB-lite"/>
    </source>
</evidence>
<keyword evidence="2" id="KW-0479">Metal-binding</keyword>
<keyword evidence="6" id="KW-0472">Membrane</keyword>
<keyword evidence="3" id="KW-0732">Signal</keyword>
<name>A0ABX9ZFR5_9BACL</name>
<evidence type="ECO:0000256" key="3">
    <source>
        <dbReference type="ARBA" id="ARBA00022729"/>
    </source>
</evidence>
<dbReference type="InterPro" id="IPR032694">
    <property type="entry name" value="CopC/D"/>
</dbReference>
<evidence type="ECO:0000259" key="7">
    <source>
        <dbReference type="Pfam" id="PF04234"/>
    </source>
</evidence>
<dbReference type="SUPFAM" id="SSF81296">
    <property type="entry name" value="E set domains"/>
    <property type="match status" value="1"/>
</dbReference>
<evidence type="ECO:0000313" key="8">
    <source>
        <dbReference type="EMBL" id="RSK36588.1"/>
    </source>
</evidence>
<dbReference type="Gene3D" id="2.60.40.1220">
    <property type="match status" value="1"/>
</dbReference>
<comment type="caution">
    <text evidence="8">The sequence shown here is derived from an EMBL/GenBank/DDBJ whole genome shotgun (WGS) entry which is preliminary data.</text>
</comment>
<dbReference type="EMBL" id="RWGW01000003">
    <property type="protein sequence ID" value="RSK36588.1"/>
    <property type="molecule type" value="Genomic_DNA"/>
</dbReference>
<dbReference type="Proteomes" id="UP000272481">
    <property type="component" value="Unassembled WGS sequence"/>
</dbReference>
<feature type="compositionally biased region" description="Acidic residues" evidence="5">
    <location>
        <begin position="126"/>
        <end position="140"/>
    </location>
</feature>
<reference evidence="8 9" key="1">
    <citation type="submission" date="2018-12" db="EMBL/GenBank/DDBJ databases">
        <title>Comparitive functional genomics of dry heat resistant strains isolated from the viking spacecraft.</title>
        <authorList>
            <person name="Seuylemezian A."/>
            <person name="Vaishampayan P."/>
        </authorList>
    </citation>
    <scope>NUCLEOTIDE SEQUENCE [LARGE SCALE GENOMIC DNA]</scope>
    <source>
        <strain evidence="8 9">M6-11</strain>
    </source>
</reference>
<protein>
    <submittedName>
        <fullName evidence="8">Copper resistance protein CopC</fullName>
    </submittedName>
</protein>
<feature type="domain" description="CopC" evidence="7">
    <location>
        <begin position="29"/>
        <end position="119"/>
    </location>
</feature>
<dbReference type="InterPro" id="IPR014756">
    <property type="entry name" value="Ig_E-set"/>
</dbReference>